<gene>
    <name evidence="1" type="ORF">UFOPK1722_01297</name>
</gene>
<protein>
    <submittedName>
        <fullName evidence="1">Unannotated protein</fullName>
    </submittedName>
</protein>
<dbReference type="Pfam" id="PF13489">
    <property type="entry name" value="Methyltransf_23"/>
    <property type="match status" value="1"/>
</dbReference>
<dbReference type="AlphaFoldDB" id="A0A6J6FKY2"/>
<proteinExistence type="predicted"/>
<reference evidence="1" key="1">
    <citation type="submission" date="2020-05" db="EMBL/GenBank/DDBJ databases">
        <authorList>
            <person name="Chiriac C."/>
            <person name="Salcher M."/>
            <person name="Ghai R."/>
            <person name="Kavagutti S V."/>
        </authorList>
    </citation>
    <scope>NUCLEOTIDE SEQUENCE</scope>
</reference>
<dbReference type="InterPro" id="IPR029063">
    <property type="entry name" value="SAM-dependent_MTases_sf"/>
</dbReference>
<organism evidence="1">
    <name type="scientific">freshwater metagenome</name>
    <dbReference type="NCBI Taxonomy" id="449393"/>
    <lineage>
        <taxon>unclassified sequences</taxon>
        <taxon>metagenomes</taxon>
        <taxon>ecological metagenomes</taxon>
    </lineage>
</organism>
<dbReference type="Gene3D" id="3.40.50.150">
    <property type="entry name" value="Vaccinia Virus protein VP39"/>
    <property type="match status" value="1"/>
</dbReference>
<dbReference type="SUPFAM" id="SSF53335">
    <property type="entry name" value="S-adenosyl-L-methionine-dependent methyltransferases"/>
    <property type="match status" value="1"/>
</dbReference>
<accession>A0A6J6FKY2</accession>
<name>A0A6J6FKY2_9ZZZZ</name>
<evidence type="ECO:0000313" key="1">
    <source>
        <dbReference type="EMBL" id="CAB4585138.1"/>
    </source>
</evidence>
<dbReference type="EMBL" id="CAEZTS010000120">
    <property type="protein sequence ID" value="CAB4585138.1"/>
    <property type="molecule type" value="Genomic_DNA"/>
</dbReference>
<sequence length="192" mass="21722">MTRFGATYYERFYGDGGVHDREKIAHLASAVHGMCAWWDVEPASVLDVGAGPGLWRDWYRENHPSVKVVSTDVSEHACREYGHQLRDIGVWRPRSRFDLVICHGVLQYPDDEAVAAAIDNIAAACRHVLYLEIPTTADFASVVDPDATDMDVHHRTGEWYRRRLNEHFTQAGAGLWVRKGGGVALYELERSR</sequence>